<organism evidence="3 4">
    <name type="scientific">Neobacillus paridis</name>
    <dbReference type="NCBI Taxonomy" id="2803862"/>
    <lineage>
        <taxon>Bacteria</taxon>
        <taxon>Bacillati</taxon>
        <taxon>Bacillota</taxon>
        <taxon>Bacilli</taxon>
        <taxon>Bacillales</taxon>
        <taxon>Bacillaceae</taxon>
        <taxon>Neobacillus</taxon>
    </lineage>
</organism>
<feature type="domain" description="Sensor histidine kinase NatK-like C-terminal" evidence="1">
    <location>
        <begin position="116"/>
        <end position="222"/>
    </location>
</feature>
<name>A0ABS1TK91_9BACI</name>
<dbReference type="Gene3D" id="3.30.565.10">
    <property type="entry name" value="Histidine kinase-like ATPase, C-terminal domain"/>
    <property type="match status" value="1"/>
</dbReference>
<dbReference type="SUPFAM" id="SSF55874">
    <property type="entry name" value="ATPase domain of HSP90 chaperone/DNA topoisomerase II/histidine kinase"/>
    <property type="match status" value="1"/>
</dbReference>
<feature type="domain" description="SpoOB alpha-helical" evidence="2">
    <location>
        <begin position="17"/>
        <end position="69"/>
    </location>
</feature>
<evidence type="ECO:0000313" key="3">
    <source>
        <dbReference type="EMBL" id="MBL4951687.1"/>
    </source>
</evidence>
<protein>
    <submittedName>
        <fullName evidence="3">GHKL domain-containing protein</fullName>
    </submittedName>
</protein>
<comment type="caution">
    <text evidence="3">The sequence shown here is derived from an EMBL/GenBank/DDBJ whole genome shotgun (WGS) entry which is preliminary data.</text>
</comment>
<dbReference type="PANTHER" id="PTHR40448">
    <property type="entry name" value="TWO-COMPONENT SENSOR HISTIDINE KINASE"/>
    <property type="match status" value="1"/>
</dbReference>
<keyword evidence="4" id="KW-1185">Reference proteome</keyword>
<dbReference type="InterPro" id="IPR036890">
    <property type="entry name" value="HATPase_C_sf"/>
</dbReference>
<reference evidence="3 4" key="1">
    <citation type="submission" date="2021-01" db="EMBL/GenBank/DDBJ databases">
        <title>Genome public.</title>
        <authorList>
            <person name="Liu C."/>
            <person name="Sun Q."/>
        </authorList>
    </citation>
    <scope>NUCLEOTIDE SEQUENCE [LARGE SCALE GENOMIC DNA]</scope>
    <source>
        <strain evidence="3 4">YIM B02564</strain>
    </source>
</reference>
<dbReference type="Gene3D" id="1.10.287.130">
    <property type="match status" value="1"/>
</dbReference>
<dbReference type="Pfam" id="PF14501">
    <property type="entry name" value="HATPase_c_5"/>
    <property type="match status" value="1"/>
</dbReference>
<accession>A0ABS1TK91</accession>
<dbReference type="EMBL" id="JAESWB010000045">
    <property type="protein sequence ID" value="MBL4951687.1"/>
    <property type="molecule type" value="Genomic_DNA"/>
</dbReference>
<proteinExistence type="predicted"/>
<dbReference type="Pfam" id="PF14689">
    <property type="entry name" value="SPOB_a"/>
    <property type="match status" value="1"/>
</dbReference>
<dbReference type="PANTHER" id="PTHR40448:SF1">
    <property type="entry name" value="TWO-COMPONENT SENSOR HISTIDINE KINASE"/>
    <property type="match status" value="1"/>
</dbReference>
<dbReference type="Proteomes" id="UP000623967">
    <property type="component" value="Unassembled WGS sequence"/>
</dbReference>
<sequence length="225" mass="25583">MARKLAALVQENNLYKEQTAQLNETFRMVRSERHDFLKHVSAIHFMLENRHPDEAKAYLDELVDDYKETNLSIKGERGVVAGILHQMYRRAQTAGVAVVYDFDLPISTLPFPDPEMVKLLGNLLSNSIDASESWQKKHKGSALITLQFYKRSGLYVLICQNNSLPIPTSILDGLFQTYGKTTKGEGHEGLGTKIIQEAVDKHHGFLDFVYKNEEFTVKIKFPAIQ</sequence>
<dbReference type="InterPro" id="IPR039506">
    <property type="entry name" value="SPOB_a"/>
</dbReference>
<dbReference type="InterPro" id="IPR032834">
    <property type="entry name" value="NatK-like_C"/>
</dbReference>
<evidence type="ECO:0000313" key="4">
    <source>
        <dbReference type="Proteomes" id="UP000623967"/>
    </source>
</evidence>
<evidence type="ECO:0000259" key="2">
    <source>
        <dbReference type="Pfam" id="PF14689"/>
    </source>
</evidence>
<evidence type="ECO:0000259" key="1">
    <source>
        <dbReference type="Pfam" id="PF14501"/>
    </source>
</evidence>
<gene>
    <name evidence="3" type="ORF">JK635_05465</name>
</gene>